<keyword evidence="1" id="KW-0472">Membrane</keyword>
<protein>
    <recommendedName>
        <fullName evidence="4">DUF2273 domain-containing protein</fullName>
    </recommendedName>
</protein>
<sequence length="61" mass="6795">MSRRQFGFLVGFLIAWLWVSVGFLAAVGAVVAGVVGYWVARVVEGDVDIREWTDRFSASHH</sequence>
<keyword evidence="1" id="KW-0812">Transmembrane</keyword>
<dbReference type="RefSeq" id="WP_187246587.1">
    <property type="nucleotide sequence ID" value="NZ_BAAAOK010000025.1"/>
</dbReference>
<dbReference type="Pfam" id="PF10031">
    <property type="entry name" value="DUF2273"/>
    <property type="match status" value="1"/>
</dbReference>
<dbReference type="InterPro" id="IPR018730">
    <property type="entry name" value="DUF2273"/>
</dbReference>
<organism evidence="2 3">
    <name type="scientific">Actinomadura alba</name>
    <dbReference type="NCBI Taxonomy" id="406431"/>
    <lineage>
        <taxon>Bacteria</taxon>
        <taxon>Bacillati</taxon>
        <taxon>Actinomycetota</taxon>
        <taxon>Actinomycetes</taxon>
        <taxon>Streptosporangiales</taxon>
        <taxon>Thermomonosporaceae</taxon>
        <taxon>Actinomadura</taxon>
    </lineage>
</organism>
<evidence type="ECO:0000313" key="2">
    <source>
        <dbReference type="EMBL" id="MBC6469540.1"/>
    </source>
</evidence>
<proteinExistence type="predicted"/>
<comment type="caution">
    <text evidence="2">The sequence shown here is derived from an EMBL/GenBank/DDBJ whole genome shotgun (WGS) entry which is preliminary data.</text>
</comment>
<evidence type="ECO:0008006" key="4">
    <source>
        <dbReference type="Google" id="ProtNLM"/>
    </source>
</evidence>
<keyword evidence="3" id="KW-1185">Reference proteome</keyword>
<accession>A0ABR7LYI5</accession>
<evidence type="ECO:0000313" key="3">
    <source>
        <dbReference type="Proteomes" id="UP000805614"/>
    </source>
</evidence>
<name>A0ABR7LYI5_9ACTN</name>
<feature type="transmembrane region" description="Helical" evidence="1">
    <location>
        <begin position="7"/>
        <end position="40"/>
    </location>
</feature>
<evidence type="ECO:0000256" key="1">
    <source>
        <dbReference type="SAM" id="Phobius"/>
    </source>
</evidence>
<reference evidence="2 3" key="1">
    <citation type="submission" date="2020-06" db="EMBL/GenBank/DDBJ databases">
        <title>Actinomadura xiongansis sp. nov., isolated from soil of Baiyangdian.</title>
        <authorList>
            <person name="Zhang X."/>
        </authorList>
    </citation>
    <scope>NUCLEOTIDE SEQUENCE [LARGE SCALE GENOMIC DNA]</scope>
    <source>
        <strain evidence="2 3">HBUM206468</strain>
    </source>
</reference>
<gene>
    <name evidence="2" type="ORF">HKK74_29210</name>
</gene>
<dbReference type="Proteomes" id="UP000805614">
    <property type="component" value="Unassembled WGS sequence"/>
</dbReference>
<dbReference type="EMBL" id="JABVEC010000028">
    <property type="protein sequence ID" value="MBC6469540.1"/>
    <property type="molecule type" value="Genomic_DNA"/>
</dbReference>
<keyword evidence="1" id="KW-1133">Transmembrane helix</keyword>